<evidence type="ECO:0000313" key="1">
    <source>
        <dbReference type="EMBL" id="CDT69605.1"/>
    </source>
</evidence>
<dbReference type="AlphaFoldDB" id="A0A822N6U2"/>
<sequence>MASEPPLTVQHLRQLVAHNFRTMFDLVLNSSNVEKIQNSRKLPTPAQS</sequence>
<gene>
    <name evidence="1" type="ORF">VCR5J5_80002</name>
</gene>
<proteinExistence type="predicted"/>
<dbReference type="EMBL" id="CCJV01000144">
    <property type="protein sequence ID" value="CDT69605.1"/>
    <property type="molecule type" value="Genomic_DNA"/>
</dbReference>
<organism evidence="1 2">
    <name type="scientific">Vibrio crassostreae</name>
    <dbReference type="NCBI Taxonomy" id="246167"/>
    <lineage>
        <taxon>Bacteria</taxon>
        <taxon>Pseudomonadati</taxon>
        <taxon>Pseudomonadota</taxon>
        <taxon>Gammaproteobacteria</taxon>
        <taxon>Vibrionales</taxon>
        <taxon>Vibrionaceae</taxon>
        <taxon>Vibrio</taxon>
    </lineage>
</organism>
<evidence type="ECO:0000313" key="2">
    <source>
        <dbReference type="Proteomes" id="UP000049495"/>
    </source>
</evidence>
<dbReference type="Proteomes" id="UP000049495">
    <property type="component" value="Unassembled WGS sequence"/>
</dbReference>
<accession>A0A822N6U2</accession>
<protein>
    <submittedName>
        <fullName evidence="1">Uncharacterized protein</fullName>
    </submittedName>
</protein>
<reference evidence="2" key="1">
    <citation type="submission" date="2014-06" db="EMBL/GenBank/DDBJ databases">
        <authorList>
            <person name="Le Roux Frederique"/>
        </authorList>
    </citation>
    <scope>NUCLEOTIDE SEQUENCE [LARGE SCALE GENOMIC DNA]</scope>
    <source>
        <strain evidence="2">J5-5</strain>
    </source>
</reference>
<comment type="caution">
    <text evidence="1">The sequence shown here is derived from an EMBL/GenBank/DDBJ whole genome shotgun (WGS) entry which is preliminary data.</text>
</comment>
<name>A0A822N6U2_9VIBR</name>